<keyword evidence="6" id="KW-0804">Transcription</keyword>
<keyword evidence="7" id="KW-0539">Nucleus</keyword>
<feature type="domain" description="AP2/ERF" evidence="9">
    <location>
        <begin position="1"/>
        <end position="58"/>
    </location>
</feature>
<dbReference type="Proteomes" id="UP001157006">
    <property type="component" value="Chromosome 5"/>
</dbReference>
<dbReference type="EMBL" id="OX451740">
    <property type="protein sequence ID" value="CAI8615348.1"/>
    <property type="molecule type" value="Genomic_DNA"/>
</dbReference>
<dbReference type="PANTHER" id="PTHR31657:SF86">
    <property type="entry name" value="ETHYLENE RESPONSE FACTOR"/>
    <property type="match status" value="1"/>
</dbReference>
<gene>
    <name evidence="10" type="ORF">VFH_V174560</name>
</gene>
<dbReference type="GO" id="GO:0000976">
    <property type="term" value="F:transcription cis-regulatory region binding"/>
    <property type="evidence" value="ECO:0007669"/>
    <property type="project" value="UniProtKB-ARBA"/>
</dbReference>
<evidence type="ECO:0000256" key="3">
    <source>
        <dbReference type="ARBA" id="ARBA00023015"/>
    </source>
</evidence>
<keyword evidence="11" id="KW-1185">Reference proteome</keyword>
<dbReference type="GO" id="GO:0009873">
    <property type="term" value="P:ethylene-activated signaling pathway"/>
    <property type="evidence" value="ECO:0007669"/>
    <property type="project" value="UniProtKB-KW"/>
</dbReference>
<dbReference type="CDD" id="cd00018">
    <property type="entry name" value="AP2"/>
    <property type="match status" value="1"/>
</dbReference>
<evidence type="ECO:0000313" key="11">
    <source>
        <dbReference type="Proteomes" id="UP001157006"/>
    </source>
</evidence>
<keyword evidence="4" id="KW-0238">DNA-binding</keyword>
<dbReference type="SMART" id="SM00380">
    <property type="entry name" value="AP2"/>
    <property type="match status" value="1"/>
</dbReference>
<name>A0AAV1B1L3_VICFA</name>
<dbReference type="InterPro" id="IPR016177">
    <property type="entry name" value="DNA-bd_dom_sf"/>
</dbReference>
<dbReference type="PROSITE" id="PS51032">
    <property type="entry name" value="AP2_ERF"/>
    <property type="match status" value="1"/>
</dbReference>
<evidence type="ECO:0000256" key="2">
    <source>
        <dbReference type="ARBA" id="ARBA00022745"/>
    </source>
</evidence>
<evidence type="ECO:0000313" key="10">
    <source>
        <dbReference type="EMBL" id="CAI8615348.1"/>
    </source>
</evidence>
<organism evidence="10 11">
    <name type="scientific">Vicia faba</name>
    <name type="common">Broad bean</name>
    <name type="synonym">Faba vulgaris</name>
    <dbReference type="NCBI Taxonomy" id="3906"/>
    <lineage>
        <taxon>Eukaryota</taxon>
        <taxon>Viridiplantae</taxon>
        <taxon>Streptophyta</taxon>
        <taxon>Embryophyta</taxon>
        <taxon>Tracheophyta</taxon>
        <taxon>Spermatophyta</taxon>
        <taxon>Magnoliopsida</taxon>
        <taxon>eudicotyledons</taxon>
        <taxon>Gunneridae</taxon>
        <taxon>Pentapetalae</taxon>
        <taxon>rosids</taxon>
        <taxon>fabids</taxon>
        <taxon>Fabales</taxon>
        <taxon>Fabaceae</taxon>
        <taxon>Papilionoideae</taxon>
        <taxon>50 kb inversion clade</taxon>
        <taxon>NPAAA clade</taxon>
        <taxon>Hologalegina</taxon>
        <taxon>IRL clade</taxon>
        <taxon>Fabeae</taxon>
        <taxon>Vicia</taxon>
    </lineage>
</organism>
<comment type="similarity">
    <text evidence="8">Belongs to the AP2/ERF transcription factor family. ERF subfamily.</text>
</comment>
<dbReference type="InterPro" id="IPR051758">
    <property type="entry name" value="ERF/AP2-like"/>
</dbReference>
<keyword evidence="5" id="KW-0010">Activator</keyword>
<protein>
    <recommendedName>
        <fullName evidence="9">AP2/ERF domain-containing protein</fullName>
    </recommendedName>
</protein>
<comment type="subcellular location">
    <subcellularLocation>
        <location evidence="1">Nucleus</location>
    </subcellularLocation>
</comment>
<keyword evidence="2" id="KW-0936">Ethylene signaling pathway</keyword>
<dbReference type="SUPFAM" id="SSF54171">
    <property type="entry name" value="DNA-binding domain"/>
    <property type="match status" value="1"/>
</dbReference>
<evidence type="ECO:0000256" key="1">
    <source>
        <dbReference type="ARBA" id="ARBA00004123"/>
    </source>
</evidence>
<evidence type="ECO:0000256" key="7">
    <source>
        <dbReference type="ARBA" id="ARBA00023242"/>
    </source>
</evidence>
<dbReference type="GO" id="GO:0003700">
    <property type="term" value="F:DNA-binding transcription factor activity"/>
    <property type="evidence" value="ECO:0007669"/>
    <property type="project" value="InterPro"/>
</dbReference>
<evidence type="ECO:0000256" key="4">
    <source>
        <dbReference type="ARBA" id="ARBA00023125"/>
    </source>
</evidence>
<evidence type="ECO:0000256" key="6">
    <source>
        <dbReference type="ARBA" id="ARBA00023163"/>
    </source>
</evidence>
<dbReference type="PANTHER" id="PTHR31657">
    <property type="entry name" value="ETHYLENE-RESPONSIVE TRANSCRIPTION FACTOR ERF061"/>
    <property type="match status" value="1"/>
</dbReference>
<evidence type="ECO:0000256" key="5">
    <source>
        <dbReference type="ARBA" id="ARBA00023159"/>
    </source>
</evidence>
<proteinExistence type="inferred from homology"/>
<dbReference type="AlphaFoldDB" id="A0AAV1B1L3"/>
<dbReference type="Gene3D" id="3.30.730.10">
    <property type="entry name" value="AP2/ERF domain"/>
    <property type="match status" value="1"/>
</dbReference>
<dbReference type="InterPro" id="IPR001471">
    <property type="entry name" value="AP2/ERF_dom"/>
</dbReference>
<accession>A0AAV1B1L3</accession>
<reference evidence="10 11" key="1">
    <citation type="submission" date="2023-01" db="EMBL/GenBank/DDBJ databases">
        <authorList>
            <person name="Kreplak J."/>
        </authorList>
    </citation>
    <scope>NUCLEOTIDE SEQUENCE [LARGE SCALE GENOMIC DNA]</scope>
</reference>
<dbReference type="InterPro" id="IPR036955">
    <property type="entry name" value="AP2/ERF_dom_sf"/>
</dbReference>
<sequence>MKHVGNTPSKPTKLYRGKNGLLRYRLWLGTFVTAEEAALAYDKAVYKLCGDFARLNFPNFKHHGSCIGIGGEFGEYKPLPSFVAAKLQAICEGLAEMQKQGKPEKSKKTPAQLKTSSKVVPPLETVEIEKSVDDLKGPGSEGFCKVEVLEVCSCLNCEFSNEFVDLKNHYKKELTSYSFAEFKAFFIYKCRLQRIRISICSILHLYIDLNVTYRLALIRQERAEFKILLCLYLY</sequence>
<keyword evidence="3" id="KW-0805">Transcription regulation</keyword>
<evidence type="ECO:0000256" key="8">
    <source>
        <dbReference type="ARBA" id="ARBA00024343"/>
    </source>
</evidence>
<dbReference type="GO" id="GO:0005634">
    <property type="term" value="C:nucleus"/>
    <property type="evidence" value="ECO:0007669"/>
    <property type="project" value="UniProtKB-SubCell"/>
</dbReference>
<evidence type="ECO:0000259" key="9">
    <source>
        <dbReference type="PROSITE" id="PS51032"/>
    </source>
</evidence>